<feature type="compositionally biased region" description="Basic and acidic residues" evidence="1">
    <location>
        <begin position="182"/>
        <end position="196"/>
    </location>
</feature>
<feature type="region of interest" description="Disordered" evidence="1">
    <location>
        <begin position="343"/>
        <end position="372"/>
    </location>
</feature>
<dbReference type="EMBL" id="CP001324">
    <property type="protein sequence ID" value="ACO61945.1"/>
    <property type="molecule type" value="Genomic_DNA"/>
</dbReference>
<sequence length="1155" mass="121166">MGVETDAPAGDVTPWELGYLDDGDDALAALADDLARHLDLARHVLPECPHADILRARLASLLRACERAPVVAVEDWRSSSARLGDDEASGSAPDGVALACANDVVAVLMPSTELGGSRPAREAPPEMVRGDGASRTPRAIDAWWFADAVVVVASASQERTRRENLADKSKDVSKGQGPFPEQKPDHGDRSRNRNRTDASTQHPPPRDANAPRGARRFWSSQAFAKSPLAEDSLAAAATVARQLGPLGADSAFVIVQDCESAREARDARGCLVHAGLAEANVFCLEKSLADEEVRLDGGMGASFRKWRAAWGRDRARRVARDYAPVRDCVRFWASFGTVKDDGGGDGGGRGAGAALREAASASESESESMGDRYGDRYARAAREALEAAHAEASLASLGSFLRTALEGLPRVGVGGAFDVARKNRGSDRAALATSLYGSSAFEYAAGFFLSWTVPGPLAAHAAHFTNRFRTAFVCALLAGESPLDPRVVAAAIAVCAGADGSLALDATLATSERRVEVRRREERAAASSRAEKAEEERERKRSTAASSRELAGARMDAAVCKSLVDSTSELRRRAMRAMRSVTDAGVDALREAEAAAVDAARVVFDSAKTETETAAKTVGRGTARSELKPGEVEDIAERAFSRALARETARRVAVVVCGPMWLGATQADFTSMAAGAMSVYACNQSMSLFLPGSLRRGESAEDAAARRALTPSDGAVELSLDVDLDDEVDDDGDDNFGADESPEFAPLRRRALRVRVTLRPVPVAGGVMGEVNRVANETRKGLDAAGRSITSATVAASRATMDGARAAGRAIGEVGKNIAGAGEWIGASVTSVASNLASKPGDRPEPRDGKEDGHRVIHREEPGARGAEAASPSSGPSSGPSASSASSFFAGIGAAARSPFASSSSNQSTRSPNAPNQSASSVPSSSFTFDGPPIVKDVSSLTPAQVEAVISDPAVNAAIGKPSMVMKIMSDRKVVTSLRDPRVTKAYMEFTREPCMFVKYKDDERVLALAQRVLELIAESGDEALIEVMDRHDLFQPPPPDAMAMDPREKSAEYDAIAAKYGGAPGGNGSPPRNEHGGWLGGLKMPTVTMPVIPAMGLPSVKVKIPSFGPAAETTGGGAIPAAATTKKGLTNVATGEASEEDDSDSDEFLDAESD</sequence>
<gene>
    <name evidence="2" type="ORF">MICPUN_57309</name>
</gene>
<feature type="compositionally biased region" description="Basic and acidic residues" evidence="1">
    <location>
        <begin position="519"/>
        <end position="541"/>
    </location>
</feature>
<dbReference type="AlphaFoldDB" id="C1E2N6"/>
<dbReference type="Gene3D" id="1.10.260.100">
    <property type="match status" value="1"/>
</dbReference>
<dbReference type="KEGG" id="mis:MICPUN_57309"/>
<proteinExistence type="predicted"/>
<feature type="compositionally biased region" description="Basic and acidic residues" evidence="1">
    <location>
        <begin position="840"/>
        <end position="863"/>
    </location>
</feature>
<dbReference type="OrthoDB" id="10512437at2759"/>
<dbReference type="RefSeq" id="XP_002500687.1">
    <property type="nucleotide sequence ID" value="XM_002500641.1"/>
</dbReference>
<feature type="region of interest" description="Disordered" evidence="1">
    <location>
        <begin position="1112"/>
        <end position="1155"/>
    </location>
</feature>
<feature type="compositionally biased region" description="Low complexity" evidence="1">
    <location>
        <begin position="1112"/>
        <end position="1126"/>
    </location>
</feature>
<feature type="compositionally biased region" description="Low complexity" evidence="1">
    <location>
        <begin position="352"/>
        <end position="363"/>
    </location>
</feature>
<dbReference type="GeneID" id="8242308"/>
<dbReference type="OMA" id="WRNERAK"/>
<feature type="compositionally biased region" description="Acidic residues" evidence="1">
    <location>
        <begin position="1138"/>
        <end position="1155"/>
    </location>
</feature>
<feature type="region of interest" description="Disordered" evidence="1">
    <location>
        <begin position="899"/>
        <end position="926"/>
    </location>
</feature>
<dbReference type="Proteomes" id="UP000002009">
    <property type="component" value="Chromosome 3"/>
</dbReference>
<organism evidence="2 3">
    <name type="scientific">Micromonas commoda (strain RCC299 / NOUM17 / CCMP2709)</name>
    <name type="common">Picoplanktonic green alga</name>
    <dbReference type="NCBI Taxonomy" id="296587"/>
    <lineage>
        <taxon>Eukaryota</taxon>
        <taxon>Viridiplantae</taxon>
        <taxon>Chlorophyta</taxon>
        <taxon>Mamiellophyceae</taxon>
        <taxon>Mamiellales</taxon>
        <taxon>Mamiellaceae</taxon>
        <taxon>Micromonas</taxon>
    </lineage>
</organism>
<dbReference type="InParanoid" id="C1E2N6"/>
<feature type="region of interest" description="Disordered" evidence="1">
    <location>
        <begin position="835"/>
        <end position="885"/>
    </location>
</feature>
<feature type="compositionally biased region" description="Low complexity" evidence="1">
    <location>
        <begin position="864"/>
        <end position="885"/>
    </location>
</feature>
<feature type="compositionally biased region" description="Basic and acidic residues" evidence="1">
    <location>
        <begin position="158"/>
        <end position="173"/>
    </location>
</feature>
<keyword evidence="3" id="KW-1185">Reference proteome</keyword>
<feature type="region of interest" description="Disordered" evidence="1">
    <location>
        <begin position="113"/>
        <end position="133"/>
    </location>
</feature>
<evidence type="ECO:0000313" key="2">
    <source>
        <dbReference type="EMBL" id="ACO61945.1"/>
    </source>
</evidence>
<accession>C1E2N6</accession>
<feature type="region of interest" description="Disordered" evidence="1">
    <location>
        <begin position="156"/>
        <end position="212"/>
    </location>
</feature>
<protein>
    <submittedName>
        <fullName evidence="2">Uncharacterized protein</fullName>
    </submittedName>
</protein>
<evidence type="ECO:0000256" key="1">
    <source>
        <dbReference type="SAM" id="MobiDB-lite"/>
    </source>
</evidence>
<reference evidence="2 3" key="1">
    <citation type="journal article" date="2009" name="Science">
        <title>Green evolution and dynamic adaptations revealed by genomes of the marine picoeukaryotes Micromonas.</title>
        <authorList>
            <person name="Worden A.Z."/>
            <person name="Lee J.H."/>
            <person name="Mock T."/>
            <person name="Rouze P."/>
            <person name="Simmons M.P."/>
            <person name="Aerts A.L."/>
            <person name="Allen A.E."/>
            <person name="Cuvelier M.L."/>
            <person name="Derelle E."/>
            <person name="Everett M.V."/>
            <person name="Foulon E."/>
            <person name="Grimwood J."/>
            <person name="Gundlach H."/>
            <person name="Henrissat B."/>
            <person name="Napoli C."/>
            <person name="McDonald S.M."/>
            <person name="Parker M.S."/>
            <person name="Rombauts S."/>
            <person name="Salamov A."/>
            <person name="Von Dassow P."/>
            <person name="Badger J.H."/>
            <person name="Coutinho P.M."/>
            <person name="Demir E."/>
            <person name="Dubchak I."/>
            <person name="Gentemann C."/>
            <person name="Eikrem W."/>
            <person name="Gready J.E."/>
            <person name="John U."/>
            <person name="Lanier W."/>
            <person name="Lindquist E.A."/>
            <person name="Lucas S."/>
            <person name="Mayer K.F."/>
            <person name="Moreau H."/>
            <person name="Not F."/>
            <person name="Otillar R."/>
            <person name="Panaud O."/>
            <person name="Pangilinan J."/>
            <person name="Paulsen I."/>
            <person name="Piegu B."/>
            <person name="Poliakov A."/>
            <person name="Robbens S."/>
            <person name="Schmutz J."/>
            <person name="Toulza E."/>
            <person name="Wyss T."/>
            <person name="Zelensky A."/>
            <person name="Zhou K."/>
            <person name="Armbrust E.V."/>
            <person name="Bhattacharya D."/>
            <person name="Goodenough U.W."/>
            <person name="Van de Peer Y."/>
            <person name="Grigoriev I.V."/>
        </authorList>
    </citation>
    <scope>NUCLEOTIDE SEQUENCE [LARGE SCALE GENOMIC DNA]</scope>
    <source>
        <strain evidence="3">RCC299 / NOUM17</strain>
    </source>
</reference>
<feature type="region of interest" description="Disordered" evidence="1">
    <location>
        <begin position="519"/>
        <end position="550"/>
    </location>
</feature>
<name>C1E2N6_MICCC</name>
<evidence type="ECO:0000313" key="3">
    <source>
        <dbReference type="Proteomes" id="UP000002009"/>
    </source>
</evidence>